<dbReference type="CDD" id="cd00796">
    <property type="entry name" value="INT_Rci_Hp1_C"/>
    <property type="match status" value="1"/>
</dbReference>
<dbReference type="RefSeq" id="WP_138164488.1">
    <property type="nucleotide sequence ID" value="NZ_VAUA01000010.1"/>
</dbReference>
<feature type="domain" description="Tyr recombinase" evidence="5">
    <location>
        <begin position="154"/>
        <end position="320"/>
    </location>
</feature>
<feature type="compositionally biased region" description="Basic and acidic residues" evidence="4">
    <location>
        <begin position="145"/>
        <end position="165"/>
    </location>
</feature>
<dbReference type="InterPro" id="IPR002104">
    <property type="entry name" value="Integrase_catalytic"/>
</dbReference>
<protein>
    <submittedName>
        <fullName evidence="6">Site-specific integrase</fullName>
    </submittedName>
</protein>
<dbReference type="PANTHER" id="PTHR30349">
    <property type="entry name" value="PHAGE INTEGRASE-RELATED"/>
    <property type="match status" value="1"/>
</dbReference>
<dbReference type="PROSITE" id="PS51898">
    <property type="entry name" value="TYR_RECOMBINASE"/>
    <property type="match status" value="1"/>
</dbReference>
<evidence type="ECO:0000256" key="3">
    <source>
        <dbReference type="ARBA" id="ARBA00023172"/>
    </source>
</evidence>
<dbReference type="Pfam" id="PF00589">
    <property type="entry name" value="Phage_integrase"/>
    <property type="match status" value="1"/>
</dbReference>
<dbReference type="SUPFAM" id="SSF56349">
    <property type="entry name" value="DNA breaking-rejoining enzymes"/>
    <property type="match status" value="1"/>
</dbReference>
<dbReference type="InterPro" id="IPR011010">
    <property type="entry name" value="DNA_brk_join_enz"/>
</dbReference>
<dbReference type="InterPro" id="IPR050090">
    <property type="entry name" value="Tyrosine_recombinase_XerCD"/>
</dbReference>
<evidence type="ECO:0000313" key="6">
    <source>
        <dbReference type="EMBL" id="TLP58306.1"/>
    </source>
</evidence>
<accession>A0ABY2URF7</accession>
<keyword evidence="7" id="KW-1185">Reference proteome</keyword>
<dbReference type="EMBL" id="VAUA01000010">
    <property type="protein sequence ID" value="TLP58306.1"/>
    <property type="molecule type" value="Genomic_DNA"/>
</dbReference>
<keyword evidence="1" id="KW-0229">DNA integration</keyword>
<keyword evidence="3" id="KW-0233">DNA recombination</keyword>
<sequence length="320" mass="36485">MASIRKLKSGYRAEIARQGVRKSRVFPTKQAAKDWAARAEYELLNGDKIAAVSTFGALMDRYARERSPQKRGGRWEVVRLEKLQRDKIADKKLGDLAPRDFAGWRDRRMGEVAPASVIREMQLMSAVLNVARKEWGMISENPISDVKRPSKPPPRDRRPSLDEIDRMRHSAGEDLTKLTARAFHAFLFAIETAMRAGEIAGLEWDRVDLDRRVARLMHTKNGRPRDVPLSTEAVRLLKVLPQLNPVFGLSSRQLDVLFRKQRDRAGVVGLTFHDSRHEAITRLSQKLDVLALARTVGHSDLRMLQVYYNEDAEALAMRLD</sequence>
<reference evidence="6 7" key="1">
    <citation type="submission" date="2019-05" db="EMBL/GenBank/DDBJ databases">
        <title>Draft genome sequence of Pelagicola sp. DSW4-44.</title>
        <authorList>
            <person name="Oh J."/>
        </authorList>
    </citation>
    <scope>NUCLEOTIDE SEQUENCE [LARGE SCALE GENOMIC DNA]</scope>
    <source>
        <strain evidence="6 7">DSW4-44</strain>
    </source>
</reference>
<keyword evidence="2" id="KW-0238">DNA-binding</keyword>
<proteinExistence type="predicted"/>
<name>A0ABY2URF7_9RHOB</name>
<evidence type="ECO:0000256" key="2">
    <source>
        <dbReference type="ARBA" id="ARBA00023125"/>
    </source>
</evidence>
<dbReference type="PANTHER" id="PTHR30349:SF94">
    <property type="entry name" value="INTEGRASE_RECOMBINASE HI_1414-RELATED"/>
    <property type="match status" value="1"/>
</dbReference>
<dbReference type="Gene3D" id="1.10.150.130">
    <property type="match status" value="1"/>
</dbReference>
<comment type="caution">
    <text evidence="6">The sequence shown here is derived from an EMBL/GenBank/DDBJ whole genome shotgun (WGS) entry which is preliminary data.</text>
</comment>
<dbReference type="Gene3D" id="1.10.443.10">
    <property type="entry name" value="Intergrase catalytic core"/>
    <property type="match status" value="1"/>
</dbReference>
<dbReference type="InterPro" id="IPR013762">
    <property type="entry name" value="Integrase-like_cat_sf"/>
</dbReference>
<evidence type="ECO:0000256" key="1">
    <source>
        <dbReference type="ARBA" id="ARBA00022908"/>
    </source>
</evidence>
<evidence type="ECO:0000259" key="5">
    <source>
        <dbReference type="PROSITE" id="PS51898"/>
    </source>
</evidence>
<evidence type="ECO:0000313" key="7">
    <source>
        <dbReference type="Proteomes" id="UP000305041"/>
    </source>
</evidence>
<organism evidence="6 7">
    <name type="scientific">Parasedimentitalea maritima</name>
    <dbReference type="NCBI Taxonomy" id="2578117"/>
    <lineage>
        <taxon>Bacteria</taxon>
        <taxon>Pseudomonadati</taxon>
        <taxon>Pseudomonadota</taxon>
        <taxon>Alphaproteobacteria</taxon>
        <taxon>Rhodobacterales</taxon>
        <taxon>Paracoccaceae</taxon>
        <taxon>Parasedimentitalea</taxon>
    </lineage>
</organism>
<feature type="region of interest" description="Disordered" evidence="4">
    <location>
        <begin position="141"/>
        <end position="165"/>
    </location>
</feature>
<gene>
    <name evidence="6" type="ORF">FEE96_17885</name>
</gene>
<evidence type="ECO:0000256" key="4">
    <source>
        <dbReference type="SAM" id="MobiDB-lite"/>
    </source>
</evidence>
<dbReference type="Proteomes" id="UP000305041">
    <property type="component" value="Unassembled WGS sequence"/>
</dbReference>
<dbReference type="InterPro" id="IPR010998">
    <property type="entry name" value="Integrase_recombinase_N"/>
</dbReference>